<dbReference type="RefSeq" id="WP_111897439.1">
    <property type="nucleotide sequence ID" value="NZ_CP033459.1"/>
</dbReference>
<dbReference type="SUPFAM" id="SSF52833">
    <property type="entry name" value="Thioredoxin-like"/>
    <property type="match status" value="1"/>
</dbReference>
<dbReference type="GO" id="GO:0030313">
    <property type="term" value="C:cell envelope"/>
    <property type="evidence" value="ECO:0007669"/>
    <property type="project" value="UniProtKB-SubCell"/>
</dbReference>
<reference evidence="7 8" key="1">
    <citation type="submission" date="2018-11" db="EMBL/GenBank/DDBJ databases">
        <authorList>
            <person name="Na S.W."/>
            <person name="Baik M."/>
        </authorList>
    </citation>
    <scope>NUCLEOTIDE SEQUENCE [LARGE SCALE GENOMIC DNA]</scope>
    <source>
        <strain evidence="7 8">E39</strain>
    </source>
</reference>
<dbReference type="KEGG" id="alq:C7Y71_005200"/>
<name>A0A5P8E9W9_9BACT</name>
<keyword evidence="2" id="KW-0201">Cytochrome c-type biogenesis</keyword>
<dbReference type="PROSITE" id="PS51257">
    <property type="entry name" value="PROKAR_LIPOPROTEIN"/>
    <property type="match status" value="1"/>
</dbReference>
<evidence type="ECO:0000256" key="5">
    <source>
        <dbReference type="SAM" id="SignalP"/>
    </source>
</evidence>
<dbReference type="EMBL" id="CP033459">
    <property type="protein sequence ID" value="QFQ13723.1"/>
    <property type="molecule type" value="Genomic_DNA"/>
</dbReference>
<feature type="signal peptide" evidence="5">
    <location>
        <begin position="1"/>
        <end position="20"/>
    </location>
</feature>
<keyword evidence="3" id="KW-1015">Disulfide bond</keyword>
<keyword evidence="8" id="KW-1185">Reference proteome</keyword>
<proteinExistence type="predicted"/>
<dbReference type="InterPro" id="IPR036249">
    <property type="entry name" value="Thioredoxin-like_sf"/>
</dbReference>
<dbReference type="Gene3D" id="3.40.30.10">
    <property type="entry name" value="Glutaredoxin"/>
    <property type="match status" value="1"/>
</dbReference>
<dbReference type="OrthoDB" id="1120316at2"/>
<feature type="chain" id="PRO_5024308510" evidence="5">
    <location>
        <begin position="21"/>
        <end position="184"/>
    </location>
</feature>
<dbReference type="PANTHER" id="PTHR42852:SF6">
    <property type="entry name" value="THIOL:DISULFIDE INTERCHANGE PROTEIN DSBE"/>
    <property type="match status" value="1"/>
</dbReference>
<feature type="domain" description="Thioredoxin" evidence="6">
    <location>
        <begin position="24"/>
        <end position="184"/>
    </location>
</feature>
<dbReference type="InterPro" id="IPR013766">
    <property type="entry name" value="Thioredoxin_domain"/>
</dbReference>
<dbReference type="InterPro" id="IPR012336">
    <property type="entry name" value="Thioredoxin-like_fold"/>
</dbReference>
<dbReference type="InterPro" id="IPR050553">
    <property type="entry name" value="Thioredoxin_ResA/DsbE_sf"/>
</dbReference>
<evidence type="ECO:0000256" key="4">
    <source>
        <dbReference type="ARBA" id="ARBA00023284"/>
    </source>
</evidence>
<gene>
    <name evidence="7" type="ORF">C7Y71_005200</name>
</gene>
<protein>
    <submittedName>
        <fullName evidence="7">TlpA family protein disulfide reductase</fullName>
    </submittedName>
</protein>
<sequence length="184" mass="20312">MKRTFLMLLAAFLMVGTSCGKNSNGIEEVVPENEQPAQTPKAVLKKIDASLTGKAVFKAIAENYEGKVVVLDFWATWCGPCRMAMKQIDAIKDELVKKGAIFVYVTGDTSPQADFDAMYKGIAGDHYRLPDAQWKTVLNQFGISGIPYYMILKKDGSIAYTHMGYPGNDELKMQAEIALSEQAQ</sequence>
<dbReference type="Proteomes" id="UP000249375">
    <property type="component" value="Chromosome"/>
</dbReference>
<evidence type="ECO:0000256" key="1">
    <source>
        <dbReference type="ARBA" id="ARBA00004196"/>
    </source>
</evidence>
<organism evidence="7 8">
    <name type="scientific">Pseudoprevotella muciniphila</name>
    <dbReference type="NCBI Taxonomy" id="2133944"/>
    <lineage>
        <taxon>Bacteria</taxon>
        <taxon>Pseudomonadati</taxon>
        <taxon>Bacteroidota</taxon>
        <taxon>Bacteroidia</taxon>
        <taxon>Bacteroidales</taxon>
        <taxon>Prevotellaceae</taxon>
        <taxon>Pseudoprevotella</taxon>
    </lineage>
</organism>
<evidence type="ECO:0000313" key="8">
    <source>
        <dbReference type="Proteomes" id="UP000249375"/>
    </source>
</evidence>
<evidence type="ECO:0000256" key="2">
    <source>
        <dbReference type="ARBA" id="ARBA00022748"/>
    </source>
</evidence>
<dbReference type="PROSITE" id="PS51352">
    <property type="entry name" value="THIOREDOXIN_2"/>
    <property type="match status" value="1"/>
</dbReference>
<dbReference type="AlphaFoldDB" id="A0A5P8E9W9"/>
<comment type="subcellular location">
    <subcellularLocation>
        <location evidence="1">Cell envelope</location>
    </subcellularLocation>
</comment>
<keyword evidence="5" id="KW-0732">Signal</keyword>
<keyword evidence="4" id="KW-0676">Redox-active center</keyword>
<evidence type="ECO:0000259" key="6">
    <source>
        <dbReference type="PROSITE" id="PS51352"/>
    </source>
</evidence>
<dbReference type="GO" id="GO:0017004">
    <property type="term" value="P:cytochrome complex assembly"/>
    <property type="evidence" value="ECO:0007669"/>
    <property type="project" value="UniProtKB-KW"/>
</dbReference>
<dbReference type="CDD" id="cd02966">
    <property type="entry name" value="TlpA_like_family"/>
    <property type="match status" value="1"/>
</dbReference>
<dbReference type="Pfam" id="PF13905">
    <property type="entry name" value="Thioredoxin_8"/>
    <property type="match status" value="1"/>
</dbReference>
<dbReference type="PANTHER" id="PTHR42852">
    <property type="entry name" value="THIOL:DISULFIDE INTERCHANGE PROTEIN DSBE"/>
    <property type="match status" value="1"/>
</dbReference>
<evidence type="ECO:0000313" key="7">
    <source>
        <dbReference type="EMBL" id="QFQ13723.1"/>
    </source>
</evidence>
<evidence type="ECO:0000256" key="3">
    <source>
        <dbReference type="ARBA" id="ARBA00023157"/>
    </source>
</evidence>
<accession>A0A5P8E9W9</accession>